<dbReference type="InterPro" id="IPR036259">
    <property type="entry name" value="MFS_trans_sf"/>
</dbReference>
<feature type="transmembrane region" description="Helical" evidence="10">
    <location>
        <begin position="492"/>
        <end position="508"/>
    </location>
</feature>
<dbReference type="GO" id="GO:0000023">
    <property type="term" value="P:maltose metabolic process"/>
    <property type="evidence" value="ECO:0007669"/>
    <property type="project" value="UniProtKB-KW"/>
</dbReference>
<dbReference type="PROSITE" id="PS00217">
    <property type="entry name" value="SUGAR_TRANSPORT_2"/>
    <property type="match status" value="1"/>
</dbReference>
<evidence type="ECO:0000256" key="6">
    <source>
        <dbReference type="ARBA" id="ARBA00023136"/>
    </source>
</evidence>
<comment type="subcellular location">
    <subcellularLocation>
        <location evidence="1">Membrane</location>
        <topology evidence="1">Multi-pass membrane protein</topology>
    </subcellularLocation>
</comment>
<dbReference type="AlphaFoldDB" id="A0A194X5X7"/>
<dbReference type="InParanoid" id="A0A194X5X7"/>
<dbReference type="NCBIfam" id="TIGR00879">
    <property type="entry name" value="SP"/>
    <property type="match status" value="1"/>
</dbReference>
<evidence type="ECO:0000256" key="10">
    <source>
        <dbReference type="SAM" id="Phobius"/>
    </source>
</evidence>
<dbReference type="InterPro" id="IPR005829">
    <property type="entry name" value="Sugar_transporter_CS"/>
</dbReference>
<feature type="transmembrane region" description="Helical" evidence="10">
    <location>
        <begin position="329"/>
        <end position="350"/>
    </location>
</feature>
<dbReference type="InterPro" id="IPR020846">
    <property type="entry name" value="MFS_dom"/>
</dbReference>
<feature type="region of interest" description="Disordered" evidence="9">
    <location>
        <begin position="1"/>
        <end position="20"/>
    </location>
</feature>
<dbReference type="PANTHER" id="PTHR48022:SF5">
    <property type="entry name" value="ALPHA-GLUCOSIDES PERMEASE MPH2-RELATED"/>
    <property type="match status" value="1"/>
</dbReference>
<dbReference type="FunFam" id="1.20.1250.20:FF:000149">
    <property type="entry name" value="MFS transporter, SP family, general alpha glucoside:H+ symporter"/>
    <property type="match status" value="1"/>
</dbReference>
<feature type="domain" description="Major facilitator superfamily (MFS) profile" evidence="11">
    <location>
        <begin position="72"/>
        <end position="514"/>
    </location>
</feature>
<evidence type="ECO:0000256" key="8">
    <source>
        <dbReference type="RuleBase" id="RU003346"/>
    </source>
</evidence>
<evidence type="ECO:0000256" key="1">
    <source>
        <dbReference type="ARBA" id="ARBA00004141"/>
    </source>
</evidence>
<dbReference type="RefSeq" id="XP_018069941.1">
    <property type="nucleotide sequence ID" value="XM_018215254.1"/>
</dbReference>
<evidence type="ECO:0000256" key="2">
    <source>
        <dbReference type="ARBA" id="ARBA00010992"/>
    </source>
</evidence>
<dbReference type="Proteomes" id="UP000070700">
    <property type="component" value="Unassembled WGS sequence"/>
</dbReference>
<keyword evidence="12" id="KW-0762">Sugar transport</keyword>
<evidence type="ECO:0000256" key="4">
    <source>
        <dbReference type="ARBA" id="ARBA00022692"/>
    </source>
</evidence>
<dbReference type="GO" id="GO:0016020">
    <property type="term" value="C:membrane"/>
    <property type="evidence" value="ECO:0007669"/>
    <property type="project" value="UniProtKB-SubCell"/>
</dbReference>
<dbReference type="FunCoup" id="A0A194X5X7">
    <property type="interactions" value="60"/>
</dbReference>
<accession>A0A194X5X7</accession>
<evidence type="ECO:0000313" key="13">
    <source>
        <dbReference type="Proteomes" id="UP000070700"/>
    </source>
</evidence>
<organism evidence="12 13">
    <name type="scientific">Mollisia scopiformis</name>
    <name type="common">Conifer needle endophyte fungus</name>
    <name type="synonym">Phialocephala scopiformis</name>
    <dbReference type="NCBI Taxonomy" id="149040"/>
    <lineage>
        <taxon>Eukaryota</taxon>
        <taxon>Fungi</taxon>
        <taxon>Dikarya</taxon>
        <taxon>Ascomycota</taxon>
        <taxon>Pezizomycotina</taxon>
        <taxon>Leotiomycetes</taxon>
        <taxon>Helotiales</taxon>
        <taxon>Mollisiaceae</taxon>
        <taxon>Mollisia</taxon>
    </lineage>
</organism>
<evidence type="ECO:0000256" key="3">
    <source>
        <dbReference type="ARBA" id="ARBA00022448"/>
    </source>
</evidence>
<dbReference type="GO" id="GO:0005351">
    <property type="term" value="F:carbohydrate:proton symporter activity"/>
    <property type="evidence" value="ECO:0007669"/>
    <property type="project" value="TreeGrafter"/>
</dbReference>
<feature type="transmembrane region" description="Helical" evidence="10">
    <location>
        <begin position="362"/>
        <end position="384"/>
    </location>
</feature>
<dbReference type="InterPro" id="IPR005828">
    <property type="entry name" value="MFS_sugar_transport-like"/>
</dbReference>
<sequence>MKNSIDAAAGAQHGDHSDKTIQVDVEDSVVQKLAVSSSKFVLLSSEAKEASDAEHAMTVRQAVKLYPEAIFWSVLLSTAVAQEGYDSVLISAFYAFPVFTKKYGERKPGGTSYQIPAPWQAGVSNGARVGEILGLFVNGIVSDRFGFKKTMIGTLALLTALIFIPFCAQNIETLEVGEILMGIPWGVFQTLTTAYAAEVCPVALRGYLTTYVNMMWGFGQLLASGVVRSQLTRTDESAYRIPFALQWMWPIPLLVGIAFAPESPWWLVRKGRYDDARKALGRLSSTTSESKLDNTVSMMRHTNELEKEISAGTTYRDCFKGDNLRRTEITCITWVIQAASGASLMGYAAYFFEQAGLPTSIAFDFSISVYAVAMIGVVISWFVMTYLGRRTIYLGGLSCMVLVLLTIGFVSIKPSKGTSFATGGLLLLFTLFYDITIGTVAYSIVAEMPSSRLRTKTIVLARNLYNVQGIINGIITPYMLNPDAWNWKGKAGFFWAGMGSLCLLWTYLRLPEPKRRTFAELDILFEQKVSAREFKSAVVDPFKIHHSSVDGIHAEENQKKE</sequence>
<protein>
    <submittedName>
        <fullName evidence="12">Sugar transporter</fullName>
    </submittedName>
</protein>
<comment type="similarity">
    <text evidence="2 8">Belongs to the major facilitator superfamily. Sugar transporter (TC 2.A.1.1) family.</text>
</comment>
<feature type="transmembrane region" description="Helical" evidence="10">
    <location>
        <begin position="391"/>
        <end position="412"/>
    </location>
</feature>
<dbReference type="EMBL" id="KQ947418">
    <property type="protein sequence ID" value="KUJ15586.1"/>
    <property type="molecule type" value="Genomic_DNA"/>
</dbReference>
<keyword evidence="5 10" id="KW-1133">Transmembrane helix</keyword>
<evidence type="ECO:0000313" key="12">
    <source>
        <dbReference type="EMBL" id="KUJ15586.1"/>
    </source>
</evidence>
<dbReference type="PANTHER" id="PTHR48022">
    <property type="entry name" value="PLASTIDIC GLUCOSE TRANSPORTER 4"/>
    <property type="match status" value="1"/>
</dbReference>
<keyword evidence="3 8" id="KW-0813">Transport</keyword>
<dbReference type="InterPro" id="IPR050360">
    <property type="entry name" value="MFS_Sugar_Transporters"/>
</dbReference>
<dbReference type="InterPro" id="IPR003663">
    <property type="entry name" value="Sugar/inositol_transpt"/>
</dbReference>
<gene>
    <name evidence="12" type="ORF">LY89DRAFT_686300</name>
</gene>
<dbReference type="PROSITE" id="PS50850">
    <property type="entry name" value="MFS"/>
    <property type="match status" value="1"/>
</dbReference>
<dbReference type="Gene3D" id="1.20.1250.20">
    <property type="entry name" value="MFS general substrate transporter like domains"/>
    <property type="match status" value="1"/>
</dbReference>
<dbReference type="GeneID" id="28824980"/>
<keyword evidence="4 10" id="KW-0812">Transmembrane</keyword>
<keyword evidence="13" id="KW-1185">Reference proteome</keyword>
<keyword evidence="6 10" id="KW-0472">Membrane</keyword>
<feature type="transmembrane region" description="Helical" evidence="10">
    <location>
        <begin position="424"/>
        <end position="445"/>
    </location>
</feature>
<evidence type="ECO:0000256" key="9">
    <source>
        <dbReference type="SAM" id="MobiDB-lite"/>
    </source>
</evidence>
<evidence type="ECO:0000259" key="11">
    <source>
        <dbReference type="PROSITE" id="PS50850"/>
    </source>
</evidence>
<evidence type="ECO:0000256" key="7">
    <source>
        <dbReference type="ARBA" id="ARBA00026248"/>
    </source>
</evidence>
<reference evidence="12 13" key="1">
    <citation type="submission" date="2015-10" db="EMBL/GenBank/DDBJ databases">
        <title>Full genome of DAOMC 229536 Phialocephala scopiformis, a fungal endophyte of spruce producing the potent anti-insectan compound rugulosin.</title>
        <authorList>
            <consortium name="DOE Joint Genome Institute"/>
            <person name="Walker A.K."/>
            <person name="Frasz S.L."/>
            <person name="Seifert K.A."/>
            <person name="Miller J.D."/>
            <person name="Mondo S.J."/>
            <person name="Labutti K."/>
            <person name="Lipzen A."/>
            <person name="Dockter R."/>
            <person name="Kennedy M."/>
            <person name="Grigoriev I.V."/>
            <person name="Spatafora J.W."/>
        </authorList>
    </citation>
    <scope>NUCLEOTIDE SEQUENCE [LARGE SCALE GENOMIC DNA]</scope>
    <source>
        <strain evidence="12 13">CBS 120377</strain>
    </source>
</reference>
<dbReference type="Pfam" id="PF00083">
    <property type="entry name" value="Sugar_tr"/>
    <property type="match status" value="1"/>
</dbReference>
<evidence type="ECO:0000256" key="5">
    <source>
        <dbReference type="ARBA" id="ARBA00022989"/>
    </source>
</evidence>
<keyword evidence="7" id="KW-0462">Maltose metabolism</keyword>
<feature type="transmembrane region" description="Helical" evidence="10">
    <location>
        <begin position="247"/>
        <end position="268"/>
    </location>
</feature>
<dbReference type="KEGG" id="psco:LY89DRAFT_686300"/>
<dbReference type="OrthoDB" id="6612291at2759"/>
<feature type="transmembrane region" description="Helical" evidence="10">
    <location>
        <begin position="457"/>
        <end position="480"/>
    </location>
</feature>
<dbReference type="SUPFAM" id="SSF103473">
    <property type="entry name" value="MFS general substrate transporter"/>
    <property type="match status" value="1"/>
</dbReference>
<proteinExistence type="inferred from homology"/>
<name>A0A194X5X7_MOLSC</name>